<accession>A0A2S1PQC9</accession>
<organism evidence="1">
    <name type="scientific">Escherichia coli</name>
    <dbReference type="NCBI Taxonomy" id="562"/>
    <lineage>
        <taxon>Bacteria</taxon>
        <taxon>Pseudomonadati</taxon>
        <taxon>Pseudomonadota</taxon>
        <taxon>Gammaproteobacteria</taxon>
        <taxon>Enterobacterales</taxon>
        <taxon>Enterobacteriaceae</taxon>
        <taxon>Escherichia</taxon>
    </lineage>
</organism>
<evidence type="ECO:0000313" key="1">
    <source>
        <dbReference type="EMBL" id="AWH60646.1"/>
    </source>
</evidence>
<protein>
    <submittedName>
        <fullName evidence="1">Uncharacterized protein</fullName>
    </submittedName>
</protein>
<proteinExistence type="predicted"/>
<dbReference type="AntiFam" id="ANF00264">
    <property type="entry name" value="Spurious protein deried frameshifted phage protein"/>
</dbReference>
<sequence length="166" mass="18872">MHKPSLSEGFFLPLARSVFKLSPAALHLNLIQSYLINRLFFSFWVISQTRQFVIFELHQPRARKMQINKVMSLLDILTSWLEDNINMESDLFFDNDVDNTTSESLYPAVEKANAVLSKLASLSSETIQATRQRLQDAVEGKGEVSTADVKELLLATRYLMLTTDGE</sequence>
<keyword evidence="1" id="KW-0614">Plasmid</keyword>
<reference evidence="1" key="1">
    <citation type="submission" date="2018-02" db="EMBL/GenBank/DDBJ databases">
        <title>Key characteristics of blaCTX-M-1 harboring plasmids from Escherichia coli isolates from dogs.</title>
        <authorList>
            <person name="Zurfluh K."/>
            <person name="Zogg A.L."/>
            <person name="Klumpp J."/>
            <person name="Nueesch-Inderbinen M."/>
            <person name="Stephan R."/>
        </authorList>
    </citation>
    <scope>NUCLEOTIDE SEQUENCE</scope>
    <source>
        <strain evidence="1">3498</strain>
        <plasmid evidence="1">p3498</plasmid>
    </source>
</reference>
<geneLocation type="plasmid" evidence="1">
    <name>p3498</name>
</geneLocation>
<name>A0A2S1PQC9_ECOLX</name>
<dbReference type="AlphaFoldDB" id="A0A2S1PQC9"/>
<dbReference type="EMBL" id="MG948335">
    <property type="protein sequence ID" value="AWH60646.1"/>
    <property type="molecule type" value="Genomic_DNA"/>
</dbReference>